<dbReference type="PANTHER" id="PTHR10264:SF19">
    <property type="entry name" value="AT06885P-RELATED"/>
    <property type="match status" value="1"/>
</dbReference>
<feature type="domain" description="Band 7" evidence="3">
    <location>
        <begin position="2"/>
        <end position="111"/>
    </location>
</feature>
<dbReference type="Gene3D" id="6.10.250.2090">
    <property type="match status" value="1"/>
</dbReference>
<dbReference type="GO" id="GO:0005886">
    <property type="term" value="C:plasma membrane"/>
    <property type="evidence" value="ECO:0007669"/>
    <property type="project" value="InterPro"/>
</dbReference>
<dbReference type="SUPFAM" id="SSF117892">
    <property type="entry name" value="Band 7/SPFH domain"/>
    <property type="match status" value="1"/>
</dbReference>
<dbReference type="InterPro" id="IPR043202">
    <property type="entry name" value="Band-7_stomatin-like"/>
</dbReference>
<dbReference type="InterPro" id="IPR001972">
    <property type="entry name" value="Stomatin_HflK_fam"/>
</dbReference>
<dbReference type="AlphaFoldDB" id="A0AAE0DM23"/>
<dbReference type="EMBL" id="JASNWA010000006">
    <property type="protein sequence ID" value="KAK3174811.1"/>
    <property type="molecule type" value="Genomic_DNA"/>
</dbReference>
<comment type="similarity">
    <text evidence="1">Belongs to the band 7/mec-2 family.</text>
</comment>
<comment type="caution">
    <text evidence="4">The sequence shown here is derived from an EMBL/GenBank/DDBJ whole genome shotgun (WGS) entry which is preliminary data.</text>
</comment>
<proteinExistence type="inferred from homology"/>
<feature type="region of interest" description="Disordered" evidence="2">
    <location>
        <begin position="192"/>
        <end position="226"/>
    </location>
</feature>
<dbReference type="GO" id="GO:0098552">
    <property type="term" value="C:side of membrane"/>
    <property type="evidence" value="ECO:0007669"/>
    <property type="project" value="UniProtKB-ARBA"/>
</dbReference>
<dbReference type="InterPro" id="IPR001107">
    <property type="entry name" value="Band_7"/>
</dbReference>
<name>A0AAE0DM23_9LECA</name>
<evidence type="ECO:0000313" key="4">
    <source>
        <dbReference type="EMBL" id="KAK3174811.1"/>
    </source>
</evidence>
<keyword evidence="5" id="KW-1185">Reference proteome</keyword>
<sequence>MQIPSQELMTKDNVTIHVDAVAFFRINDAFKALCNIEDCEAAVSEAAQTSVRDQLSTAAFDEVLHDREEAGRAVLAALCKLTDDWGVVVDAVKLKNIRVDESMIRTMGRRAEAERMRESRIIEADAELQASKKLFQAGIELGDGALGLRLRELQTFTQIAAEKNAMVIPANFDPGVVHAMRHLGRQQRMKLNQGADETPVPQLEGLRVVSNHDDKAKSYESAAEDH</sequence>
<dbReference type="FunFam" id="3.30.479.30:FF:000004">
    <property type="entry name" value="Putative membrane protease family, stomatin"/>
    <property type="match status" value="1"/>
</dbReference>
<dbReference type="Gene3D" id="3.30.479.30">
    <property type="entry name" value="Band 7 domain"/>
    <property type="match status" value="1"/>
</dbReference>
<evidence type="ECO:0000256" key="1">
    <source>
        <dbReference type="ARBA" id="ARBA00008164"/>
    </source>
</evidence>
<evidence type="ECO:0000313" key="5">
    <source>
        <dbReference type="Proteomes" id="UP001276659"/>
    </source>
</evidence>
<evidence type="ECO:0000259" key="3">
    <source>
        <dbReference type="SMART" id="SM00244"/>
    </source>
</evidence>
<dbReference type="Pfam" id="PF01145">
    <property type="entry name" value="Band_7"/>
    <property type="match status" value="1"/>
</dbReference>
<gene>
    <name evidence="4" type="ORF">OEA41_002057</name>
</gene>
<dbReference type="PANTHER" id="PTHR10264">
    <property type="entry name" value="BAND 7 PROTEIN-RELATED"/>
    <property type="match status" value="1"/>
</dbReference>
<feature type="compositionally biased region" description="Basic and acidic residues" evidence="2">
    <location>
        <begin position="210"/>
        <end position="226"/>
    </location>
</feature>
<organism evidence="4 5">
    <name type="scientific">Lepraria neglecta</name>
    <dbReference type="NCBI Taxonomy" id="209136"/>
    <lineage>
        <taxon>Eukaryota</taxon>
        <taxon>Fungi</taxon>
        <taxon>Dikarya</taxon>
        <taxon>Ascomycota</taxon>
        <taxon>Pezizomycotina</taxon>
        <taxon>Lecanoromycetes</taxon>
        <taxon>OSLEUM clade</taxon>
        <taxon>Lecanoromycetidae</taxon>
        <taxon>Lecanorales</taxon>
        <taxon>Lecanorineae</taxon>
        <taxon>Stereocaulaceae</taxon>
        <taxon>Lepraria</taxon>
    </lineage>
</organism>
<reference evidence="4" key="1">
    <citation type="submission" date="2022-11" db="EMBL/GenBank/DDBJ databases">
        <title>Chromosomal genome sequence assembly and mating type (MAT) locus characterization of the leprose asexual lichenized fungus Lepraria neglecta (Nyl.) Erichsen.</title>
        <authorList>
            <person name="Allen J.L."/>
            <person name="Pfeffer B."/>
        </authorList>
    </citation>
    <scope>NUCLEOTIDE SEQUENCE</scope>
    <source>
        <strain evidence="4">Allen 5258</strain>
    </source>
</reference>
<dbReference type="SMART" id="SM00244">
    <property type="entry name" value="PHB"/>
    <property type="match status" value="1"/>
</dbReference>
<accession>A0AAE0DM23</accession>
<evidence type="ECO:0000256" key="2">
    <source>
        <dbReference type="SAM" id="MobiDB-lite"/>
    </source>
</evidence>
<dbReference type="InterPro" id="IPR036013">
    <property type="entry name" value="Band_7/SPFH_dom_sf"/>
</dbReference>
<protein>
    <recommendedName>
        <fullName evidence="3">Band 7 domain-containing protein</fullName>
    </recommendedName>
</protein>
<dbReference type="Proteomes" id="UP001276659">
    <property type="component" value="Unassembled WGS sequence"/>
</dbReference>
<dbReference type="PRINTS" id="PR00721">
    <property type="entry name" value="STOMATIN"/>
</dbReference>